<organism evidence="1 2">
    <name type="scientific">Paraburkholderia ultramafica</name>
    <dbReference type="NCBI Taxonomy" id="1544867"/>
    <lineage>
        <taxon>Bacteria</taxon>
        <taxon>Pseudomonadati</taxon>
        <taxon>Pseudomonadota</taxon>
        <taxon>Betaproteobacteria</taxon>
        <taxon>Burkholderiales</taxon>
        <taxon>Burkholderiaceae</taxon>
        <taxon>Paraburkholderia</taxon>
    </lineage>
</organism>
<dbReference type="Proteomes" id="UP000494365">
    <property type="component" value="Unassembled WGS sequence"/>
</dbReference>
<keyword evidence="2" id="KW-1185">Reference proteome</keyword>
<sequence>MQKRCYVVSDSTVAEHVAEYLGIAKRLNGAYRLKNGDTVTHLNRVPRGGVPVDLWRDMPSPYGRFFDRTPERPDDKDEQRNLVGRLLREADIVVNACGARDIDQYLADKLIADAGFDPAGRKTIAGRSKPVERVVFRALDCHGSA</sequence>
<dbReference type="RefSeq" id="WP_175152954.1">
    <property type="nucleotide sequence ID" value="NZ_CADIKK010000038.1"/>
</dbReference>
<dbReference type="AlphaFoldDB" id="A0A6S7D2A6"/>
<evidence type="ECO:0000313" key="2">
    <source>
        <dbReference type="Proteomes" id="UP000494365"/>
    </source>
</evidence>
<proteinExistence type="predicted"/>
<gene>
    <name evidence="1" type="ORF">LMG28614_05977</name>
</gene>
<name>A0A6S7D2A6_9BURK</name>
<evidence type="ECO:0000313" key="1">
    <source>
        <dbReference type="EMBL" id="CAB3804199.1"/>
    </source>
</evidence>
<reference evidence="1 2" key="1">
    <citation type="submission" date="2020-04" db="EMBL/GenBank/DDBJ databases">
        <authorList>
            <person name="De Canck E."/>
        </authorList>
    </citation>
    <scope>NUCLEOTIDE SEQUENCE [LARGE SCALE GENOMIC DNA]</scope>
    <source>
        <strain evidence="1 2">LMG 28614</strain>
    </source>
</reference>
<protein>
    <submittedName>
        <fullName evidence="1">Uncharacterized protein</fullName>
    </submittedName>
</protein>
<accession>A0A6S7D2A6</accession>
<dbReference type="EMBL" id="CADIKK010000038">
    <property type="protein sequence ID" value="CAB3804199.1"/>
    <property type="molecule type" value="Genomic_DNA"/>
</dbReference>